<dbReference type="EMBL" id="MDYQ01000128">
    <property type="protein sequence ID" value="PRP81341.1"/>
    <property type="molecule type" value="Genomic_DNA"/>
</dbReference>
<feature type="domain" description="Tim10-like" evidence="2">
    <location>
        <begin position="20"/>
        <end position="61"/>
    </location>
</feature>
<dbReference type="SUPFAM" id="SSF144122">
    <property type="entry name" value="Tim10-like"/>
    <property type="match status" value="1"/>
</dbReference>
<keyword evidence="1" id="KW-0496">Mitochondrion</keyword>
<evidence type="ECO:0000256" key="1">
    <source>
        <dbReference type="RuleBase" id="RU367043"/>
    </source>
</evidence>
<dbReference type="GO" id="GO:0015031">
    <property type="term" value="P:protein transport"/>
    <property type="evidence" value="ECO:0007669"/>
    <property type="project" value="UniProtKB-KW"/>
</dbReference>
<accession>A0A2P6NBL7</accession>
<dbReference type="Proteomes" id="UP000241769">
    <property type="component" value="Unassembled WGS sequence"/>
</dbReference>
<dbReference type="InterPro" id="IPR004217">
    <property type="entry name" value="Tim10-like"/>
</dbReference>
<gene>
    <name evidence="3" type="ORF">PROFUN_04576</name>
</gene>
<comment type="domain">
    <text evidence="1">The twin CX3C motif contains 4 conserved Cys residues that form 2 disulfide bonds in the mitochondrial intermembrane space.</text>
</comment>
<keyword evidence="1" id="KW-0813">Transport</keyword>
<dbReference type="GO" id="GO:0005743">
    <property type="term" value="C:mitochondrial inner membrane"/>
    <property type="evidence" value="ECO:0007669"/>
    <property type="project" value="UniProtKB-SubCell"/>
</dbReference>
<keyword evidence="1" id="KW-0811">Translocation</keyword>
<keyword evidence="4" id="KW-1185">Reference proteome</keyword>
<sequence length="89" mass="10915">MSAFEAEEAFRRKLQTLGADRCFWKCVKEYQDDHLTRQESQCLLNCWDKFSMTTKKASRVYYEAEDNRRKLHWIKKETENREKENEKET</sequence>
<reference evidence="3 4" key="1">
    <citation type="journal article" date="2018" name="Genome Biol. Evol.">
        <title>Multiple Roots of Fruiting Body Formation in Amoebozoa.</title>
        <authorList>
            <person name="Hillmann F."/>
            <person name="Forbes G."/>
            <person name="Novohradska S."/>
            <person name="Ferling I."/>
            <person name="Riege K."/>
            <person name="Groth M."/>
            <person name="Westermann M."/>
            <person name="Marz M."/>
            <person name="Spaller T."/>
            <person name="Winckler T."/>
            <person name="Schaap P."/>
            <person name="Glockner G."/>
        </authorList>
    </citation>
    <scope>NUCLEOTIDE SEQUENCE [LARGE SCALE GENOMIC DNA]</scope>
    <source>
        <strain evidence="3 4">Jena</strain>
    </source>
</reference>
<keyword evidence="1" id="KW-0143">Chaperone</keyword>
<protein>
    <recommendedName>
        <fullName evidence="1">Mitochondrial import inner membrane translocase subunit</fullName>
    </recommendedName>
</protein>
<keyword evidence="1" id="KW-0472">Membrane</keyword>
<name>A0A2P6NBL7_9EUKA</name>
<keyword evidence="1" id="KW-0653">Protein transport</keyword>
<dbReference type="Gene3D" id="1.10.287.810">
    <property type="entry name" value="Mitochondrial import inner membrane translocase subunit tim13 like domains"/>
    <property type="match status" value="1"/>
</dbReference>
<comment type="subcellular location">
    <subcellularLocation>
        <location evidence="1">Mitochondrion inner membrane</location>
        <topology evidence="1">Peripheral membrane protein</topology>
        <orientation evidence="1">Intermembrane side</orientation>
    </subcellularLocation>
</comment>
<evidence type="ECO:0000313" key="3">
    <source>
        <dbReference type="EMBL" id="PRP81341.1"/>
    </source>
</evidence>
<evidence type="ECO:0000259" key="2">
    <source>
        <dbReference type="Pfam" id="PF02953"/>
    </source>
</evidence>
<keyword evidence="1" id="KW-0999">Mitochondrion inner membrane</keyword>
<proteinExistence type="inferred from homology"/>
<comment type="similarity">
    <text evidence="1">Belongs to the small Tim family.</text>
</comment>
<keyword evidence="1" id="KW-1015">Disulfide bond</keyword>
<organism evidence="3 4">
    <name type="scientific">Planoprotostelium fungivorum</name>
    <dbReference type="NCBI Taxonomy" id="1890364"/>
    <lineage>
        <taxon>Eukaryota</taxon>
        <taxon>Amoebozoa</taxon>
        <taxon>Evosea</taxon>
        <taxon>Variosea</taxon>
        <taxon>Cavosteliida</taxon>
        <taxon>Cavosteliaceae</taxon>
        <taxon>Planoprotostelium</taxon>
    </lineage>
</organism>
<dbReference type="Pfam" id="PF02953">
    <property type="entry name" value="zf-Tim10_DDP"/>
    <property type="match status" value="1"/>
</dbReference>
<evidence type="ECO:0000313" key="4">
    <source>
        <dbReference type="Proteomes" id="UP000241769"/>
    </source>
</evidence>
<comment type="caution">
    <text evidence="3">The sequence shown here is derived from an EMBL/GenBank/DDBJ whole genome shotgun (WGS) entry which is preliminary data.</text>
</comment>
<comment type="subunit">
    <text evidence="1">Heterohexamer.</text>
</comment>
<dbReference type="InParanoid" id="A0A2P6NBL7"/>
<dbReference type="InterPro" id="IPR035427">
    <property type="entry name" value="Tim10-like_dom_sf"/>
</dbReference>
<comment type="function">
    <text evidence="1">Mitochondrial intermembrane chaperone that participates in the import and insertion of some multi-pass transmembrane proteins into the mitochondrial inner membrane. Also required for the transfer of beta-barrel precursors from the TOM complex to the sorting and assembly machinery (SAM complex) of the outer membrane. Acts as a chaperone-like protein that protects the hydrophobic precursors from aggregation and guide them through the mitochondrial intermembrane space.</text>
</comment>
<dbReference type="AlphaFoldDB" id="A0A2P6NBL7"/>